<organism evidence="3 4">
    <name type="scientific">Magallana gigas</name>
    <name type="common">Pacific oyster</name>
    <name type="synonym">Crassostrea gigas</name>
    <dbReference type="NCBI Taxonomy" id="29159"/>
    <lineage>
        <taxon>Eukaryota</taxon>
        <taxon>Metazoa</taxon>
        <taxon>Spiralia</taxon>
        <taxon>Lophotrochozoa</taxon>
        <taxon>Mollusca</taxon>
        <taxon>Bivalvia</taxon>
        <taxon>Autobranchia</taxon>
        <taxon>Pteriomorphia</taxon>
        <taxon>Ostreida</taxon>
        <taxon>Ostreoidea</taxon>
        <taxon>Ostreidae</taxon>
        <taxon>Magallana</taxon>
    </lineage>
</organism>
<feature type="domain" description="Amine oxidase" evidence="2">
    <location>
        <begin position="191"/>
        <end position="389"/>
    </location>
</feature>
<dbReference type="Gene3D" id="3.50.50.60">
    <property type="entry name" value="FAD/NAD(P)-binding domain"/>
    <property type="match status" value="1"/>
</dbReference>
<dbReference type="Pfam" id="PF13450">
    <property type="entry name" value="NAD_binding_8"/>
    <property type="match status" value="1"/>
</dbReference>
<accession>A0A8W8NMT3</accession>
<feature type="signal peptide" evidence="1">
    <location>
        <begin position="1"/>
        <end position="22"/>
    </location>
</feature>
<dbReference type="Pfam" id="PF01593">
    <property type="entry name" value="Amino_oxidase"/>
    <property type="match status" value="1"/>
</dbReference>
<dbReference type="InterPro" id="IPR002937">
    <property type="entry name" value="Amino_oxidase"/>
</dbReference>
<evidence type="ECO:0000313" key="3">
    <source>
        <dbReference type="EnsemblMetazoa" id="G5945.1:cds"/>
    </source>
</evidence>
<dbReference type="SUPFAM" id="SSF54373">
    <property type="entry name" value="FAD-linked reductases, C-terminal domain"/>
    <property type="match status" value="1"/>
</dbReference>
<evidence type="ECO:0000256" key="1">
    <source>
        <dbReference type="SAM" id="SignalP"/>
    </source>
</evidence>
<dbReference type="EnsemblMetazoa" id="G5945.1">
    <property type="protein sequence ID" value="G5945.1:cds"/>
    <property type="gene ID" value="G5945"/>
</dbReference>
<dbReference type="InterPro" id="IPR036188">
    <property type="entry name" value="FAD/NAD-bd_sf"/>
</dbReference>
<protein>
    <recommendedName>
        <fullName evidence="2">Amine oxidase domain-containing protein</fullName>
    </recommendedName>
</protein>
<dbReference type="GO" id="GO:0016491">
    <property type="term" value="F:oxidoreductase activity"/>
    <property type="evidence" value="ECO:0007669"/>
    <property type="project" value="InterPro"/>
</dbReference>
<dbReference type="Proteomes" id="UP000005408">
    <property type="component" value="Unassembled WGS sequence"/>
</dbReference>
<dbReference type="SUPFAM" id="SSF51905">
    <property type="entry name" value="FAD/NAD(P)-binding domain"/>
    <property type="match status" value="1"/>
</dbReference>
<name>A0A8W8NMT3_MAGGI</name>
<sequence length="400" mass="44232">MRTCMVLHVLLLGLVNLAKTSATPAVKVSPGLETPKDVVVVGGGLAGMAAARKLSNSPDKFSVKVLEARKERYGGRVYTKREYGVRGVDGDLGSSFLNSGVPNNPLLELTKTLEIAVESTGSLQLHAPGLNKVYTAEETKHIFSELLTVVQMAVEKAKRNGNDRPLPEAIKEELPLFKTDVDKTVLAGLLSSHYVLSDKDSSTYMFNPKKDFGWDKVVVDGFDQIIDGIVSGIDAEFPIVIELQAIVRQITFDKKTNKYKIRTFDRQQHEADIVIVAVPLGILRKGEIVFGEPQKNSSSSVANMPQKWHDTVRNKLGISYSNKVLVEFDEAFWPTDVGVFTRPAESEEEAGLLQTWFNLHQLVNKPILMGSIVGPIAKTFESWSDDEVKVKGRELFYILT</sequence>
<dbReference type="PANTHER" id="PTHR10742">
    <property type="entry name" value="FLAVIN MONOAMINE OXIDASE"/>
    <property type="match status" value="1"/>
</dbReference>
<evidence type="ECO:0000313" key="4">
    <source>
        <dbReference type="Proteomes" id="UP000005408"/>
    </source>
</evidence>
<dbReference type="InterPro" id="IPR050281">
    <property type="entry name" value="Flavin_monoamine_oxidase"/>
</dbReference>
<dbReference type="Gene3D" id="3.90.660.10">
    <property type="match status" value="1"/>
</dbReference>
<keyword evidence="4" id="KW-1185">Reference proteome</keyword>
<feature type="chain" id="PRO_5036498127" description="Amine oxidase domain-containing protein" evidence="1">
    <location>
        <begin position="23"/>
        <end position="400"/>
    </location>
</feature>
<dbReference type="PANTHER" id="PTHR10742:SF410">
    <property type="entry name" value="LYSINE-SPECIFIC HISTONE DEMETHYLASE 2"/>
    <property type="match status" value="1"/>
</dbReference>
<proteinExistence type="predicted"/>
<evidence type="ECO:0000259" key="2">
    <source>
        <dbReference type="Pfam" id="PF01593"/>
    </source>
</evidence>
<dbReference type="AlphaFoldDB" id="A0A8W8NMT3"/>
<reference evidence="3" key="1">
    <citation type="submission" date="2022-08" db="UniProtKB">
        <authorList>
            <consortium name="EnsemblMetazoa"/>
        </authorList>
    </citation>
    <scope>IDENTIFICATION</scope>
    <source>
        <strain evidence="3">05x7-T-G4-1.051#20</strain>
    </source>
</reference>
<keyword evidence="1" id="KW-0732">Signal</keyword>